<dbReference type="InterPro" id="IPR017515">
    <property type="entry name" value="MeMalonyl-CoA_epimerase"/>
</dbReference>
<dbReference type="Pfam" id="PF13669">
    <property type="entry name" value="Glyoxalase_4"/>
    <property type="match status" value="1"/>
</dbReference>
<keyword evidence="4" id="KW-0456">Lyase</keyword>
<dbReference type="Gene3D" id="3.10.180.10">
    <property type="entry name" value="2,3-Dihydroxybiphenyl 1,2-Dioxygenase, domain 1"/>
    <property type="match status" value="1"/>
</dbReference>
<dbReference type="PANTHER" id="PTHR43048">
    <property type="entry name" value="METHYLMALONYL-COA EPIMERASE"/>
    <property type="match status" value="1"/>
</dbReference>
<dbReference type="CDD" id="cd07249">
    <property type="entry name" value="MMCE"/>
    <property type="match status" value="1"/>
</dbReference>
<name>A0A231VLY1_THETR</name>
<dbReference type="InterPro" id="IPR029068">
    <property type="entry name" value="Glyas_Bleomycin-R_OHBP_Dase"/>
</dbReference>
<comment type="similarity">
    <text evidence="1">Belongs to the methylmalonyl-CoA epimerase family.</text>
</comment>
<dbReference type="GO" id="GO:0046491">
    <property type="term" value="P:L-methylmalonyl-CoA metabolic process"/>
    <property type="evidence" value="ECO:0007669"/>
    <property type="project" value="TreeGrafter"/>
</dbReference>
<dbReference type="GO" id="GO:0004493">
    <property type="term" value="F:methylmalonyl-CoA epimerase activity"/>
    <property type="evidence" value="ECO:0007669"/>
    <property type="project" value="TreeGrafter"/>
</dbReference>
<dbReference type="EMBL" id="NKHD01000007">
    <property type="protein sequence ID" value="OXT08971.1"/>
    <property type="molecule type" value="Genomic_DNA"/>
</dbReference>
<dbReference type="AlphaFoldDB" id="A0A231VLY1"/>
<evidence type="ECO:0000256" key="2">
    <source>
        <dbReference type="ARBA" id="ARBA00022723"/>
    </source>
</evidence>
<proteinExistence type="inferred from homology"/>
<dbReference type="GO" id="GO:0016829">
    <property type="term" value="F:lyase activity"/>
    <property type="evidence" value="ECO:0007669"/>
    <property type="project" value="UniProtKB-KW"/>
</dbReference>
<organism evidence="4 5">
    <name type="scientific">Thermoanaerobacterium thermosaccharolyticum</name>
    <name type="common">Clostridium thermosaccharolyticum</name>
    <dbReference type="NCBI Taxonomy" id="1517"/>
    <lineage>
        <taxon>Bacteria</taxon>
        <taxon>Bacillati</taxon>
        <taxon>Bacillota</taxon>
        <taxon>Clostridia</taxon>
        <taxon>Thermoanaerobacterales</taxon>
        <taxon>Thermoanaerobacteraceae</taxon>
        <taxon>Thermoanaerobacterium</taxon>
    </lineage>
</organism>
<gene>
    <name evidence="4" type="ORF">CE561_03345</name>
</gene>
<evidence type="ECO:0000256" key="1">
    <source>
        <dbReference type="ARBA" id="ARBA00009308"/>
    </source>
</evidence>
<evidence type="ECO:0000259" key="3">
    <source>
        <dbReference type="PROSITE" id="PS51819"/>
    </source>
</evidence>
<accession>A0A231VLY1</accession>
<evidence type="ECO:0000313" key="4">
    <source>
        <dbReference type="EMBL" id="OXT08971.1"/>
    </source>
</evidence>
<evidence type="ECO:0000313" key="5">
    <source>
        <dbReference type="Proteomes" id="UP000215301"/>
    </source>
</evidence>
<comment type="caution">
    <text evidence="4">The sequence shown here is derived from an EMBL/GenBank/DDBJ whole genome shotgun (WGS) entry which is preliminary data.</text>
</comment>
<sequence length="150" mass="17212">MDKNLLGTNIVTQIGIIVKDIEKVSQTYADFFGVEKPKWNWTDGYEKSHAEFNGKPSNARAKLAFFDMGQLQIELIEPDENISTWREFLDTQGEGVHHIAFQVKDMDEKIKALDKNGMILVQKGDYEGGRYAYIDTFSKLKVITELLENF</sequence>
<feature type="domain" description="VOC" evidence="3">
    <location>
        <begin position="10"/>
        <end position="149"/>
    </location>
</feature>
<reference evidence="4 5" key="1">
    <citation type="submission" date="2017-06" db="EMBL/GenBank/DDBJ databases">
        <title>Isolation and characterization of a thermophilic and butanogenic Thermoanaerobacterium thermosaccharolyticum M5 capable of efficient degradation of hemicellulose.</title>
        <authorList>
            <person name="Xin F."/>
            <person name="Jiang Y."/>
        </authorList>
    </citation>
    <scope>NUCLEOTIDE SEQUENCE [LARGE SCALE GENOMIC DNA]</scope>
    <source>
        <strain evidence="4 5">M5</strain>
    </source>
</reference>
<protein>
    <submittedName>
        <fullName evidence="4">Lactoylglutathione lyase</fullName>
    </submittedName>
</protein>
<dbReference type="Proteomes" id="UP000215301">
    <property type="component" value="Unassembled WGS sequence"/>
</dbReference>
<dbReference type="InterPro" id="IPR037523">
    <property type="entry name" value="VOC_core"/>
</dbReference>
<dbReference type="PROSITE" id="PS51819">
    <property type="entry name" value="VOC"/>
    <property type="match status" value="1"/>
</dbReference>
<dbReference type="GO" id="GO:0046872">
    <property type="term" value="F:metal ion binding"/>
    <property type="evidence" value="ECO:0007669"/>
    <property type="project" value="UniProtKB-KW"/>
</dbReference>
<keyword evidence="2" id="KW-0479">Metal-binding</keyword>
<dbReference type="RefSeq" id="WP_094044067.1">
    <property type="nucleotide sequence ID" value="NZ_NKHD01000007.1"/>
</dbReference>
<dbReference type="SUPFAM" id="SSF54593">
    <property type="entry name" value="Glyoxalase/Bleomycin resistance protein/Dihydroxybiphenyl dioxygenase"/>
    <property type="match status" value="1"/>
</dbReference>
<dbReference type="PANTHER" id="PTHR43048:SF3">
    <property type="entry name" value="METHYLMALONYL-COA EPIMERASE, MITOCHONDRIAL"/>
    <property type="match status" value="1"/>
</dbReference>
<dbReference type="InterPro" id="IPR051785">
    <property type="entry name" value="MMCE/EMCE_epimerase"/>
</dbReference>